<protein>
    <submittedName>
        <fullName evidence="2">DUF5374 domain-containing protein</fullName>
    </submittedName>
</protein>
<dbReference type="EMBL" id="JBHLWB010000008">
    <property type="protein sequence ID" value="MFC0309581.1"/>
    <property type="molecule type" value="Genomic_DNA"/>
</dbReference>
<dbReference type="Proteomes" id="UP001589767">
    <property type="component" value="Unassembled WGS sequence"/>
</dbReference>
<evidence type="ECO:0000313" key="3">
    <source>
        <dbReference type="Proteomes" id="UP001589767"/>
    </source>
</evidence>
<keyword evidence="1" id="KW-1133">Transmembrane helix</keyword>
<feature type="transmembrane region" description="Helical" evidence="1">
    <location>
        <begin position="12"/>
        <end position="32"/>
    </location>
</feature>
<keyword evidence="3" id="KW-1185">Reference proteome</keyword>
<dbReference type="RefSeq" id="WP_382371152.1">
    <property type="nucleotide sequence ID" value="NZ_JBHLWB010000008.1"/>
</dbReference>
<comment type="caution">
    <text evidence="2">The sequence shown here is derived from an EMBL/GenBank/DDBJ whole genome shotgun (WGS) entry which is preliminary data.</text>
</comment>
<evidence type="ECO:0000256" key="1">
    <source>
        <dbReference type="SAM" id="Phobius"/>
    </source>
</evidence>
<dbReference type="InterPro" id="IPR020511">
    <property type="entry name" value="Uncharacterised_HI0941"/>
</dbReference>
<proteinExistence type="predicted"/>
<gene>
    <name evidence="2" type="ORF">ACFFHK_07680</name>
</gene>
<evidence type="ECO:0000313" key="2">
    <source>
        <dbReference type="EMBL" id="MFC0309581.1"/>
    </source>
</evidence>
<keyword evidence="1" id="KW-0812">Transmembrane</keyword>
<keyword evidence="1" id="KW-0472">Membrane</keyword>
<organism evidence="2 3">
    <name type="scientific">Gallibacterium trehalosifermentans</name>
    <dbReference type="NCBI Taxonomy" id="516935"/>
    <lineage>
        <taxon>Bacteria</taxon>
        <taxon>Pseudomonadati</taxon>
        <taxon>Pseudomonadota</taxon>
        <taxon>Gammaproteobacteria</taxon>
        <taxon>Pasteurellales</taxon>
        <taxon>Pasteurellaceae</taxon>
        <taxon>Gallibacterium</taxon>
    </lineage>
</organism>
<accession>A0ABV6H1U1</accession>
<name>A0ABV6H1U1_9PAST</name>
<dbReference type="Pfam" id="PF17344">
    <property type="entry name" value="DUF5374"/>
    <property type="match status" value="1"/>
</dbReference>
<reference evidence="2 3" key="1">
    <citation type="submission" date="2024-09" db="EMBL/GenBank/DDBJ databases">
        <authorList>
            <person name="Sun Q."/>
            <person name="Mori K."/>
        </authorList>
    </citation>
    <scope>NUCLEOTIDE SEQUENCE [LARGE SCALE GENOMIC DNA]</scope>
    <source>
        <strain evidence="2 3">CCM 7539</strain>
    </source>
</reference>
<sequence length="98" mass="11326">MISKFMQGHSVMSVLVGVSLLSMILLLGQVWLNQQQQQTAKLWQYAQALQIAENQQSLRLLDLPCQRQVEQNQLQFRIYCNSEHIIVEYPLGKVNIRG</sequence>